<sequence>MPRGVKGNKGSSQVVNTGRKVMNKIENMKPIDWTDGEEDEEKGKKKSQKVSQRTRASSKKVIVNSESEYEEDDEEEEGNDLERKIERAMSKVMGSFKKEINMELREFEKSMNFNSGKIDEFLVEMKELREKQAALEKENYELRRQVKSMAIIIEDLDQYSRNRNIQIDNVPEEQDEDLKEMVINVGKKLDVEIETKEIDAIHRLPTTRKESIKPIVVQFTTRQVRENIMSKRKTKITTRDLKMAGEEKIVYINEHLTRNKKSIMFEARKLKNEKGYKFLWTRNGKIFIRKEERSHVIELRCIDDLEKIV</sequence>
<dbReference type="Pfam" id="PF25298">
    <property type="entry name" value="Baculo_FP_2nd"/>
    <property type="match status" value="1"/>
</dbReference>
<evidence type="ECO:0000256" key="1">
    <source>
        <dbReference type="SAM" id="Coils"/>
    </source>
</evidence>
<keyword evidence="1" id="KW-0175">Coiled coil</keyword>
<evidence type="ECO:0000259" key="3">
    <source>
        <dbReference type="Pfam" id="PF25298"/>
    </source>
</evidence>
<organism evidence="4">
    <name type="scientific">Cacopsylla melanoneura</name>
    <dbReference type="NCBI Taxonomy" id="428564"/>
    <lineage>
        <taxon>Eukaryota</taxon>
        <taxon>Metazoa</taxon>
        <taxon>Ecdysozoa</taxon>
        <taxon>Arthropoda</taxon>
        <taxon>Hexapoda</taxon>
        <taxon>Insecta</taxon>
        <taxon>Pterygota</taxon>
        <taxon>Neoptera</taxon>
        <taxon>Paraneoptera</taxon>
        <taxon>Hemiptera</taxon>
        <taxon>Sternorrhyncha</taxon>
        <taxon>Psylloidea</taxon>
        <taxon>Psyllidae</taxon>
        <taxon>Psyllinae</taxon>
        <taxon>Cacopsylla</taxon>
    </lineage>
</organism>
<proteinExistence type="predicted"/>
<feature type="region of interest" description="Disordered" evidence="2">
    <location>
        <begin position="1"/>
        <end position="82"/>
    </location>
</feature>
<accession>A0A8D8V9F2</accession>
<feature type="domain" description="FP protein C-terminal" evidence="3">
    <location>
        <begin position="257"/>
        <end position="309"/>
    </location>
</feature>
<dbReference type="EMBL" id="HBUF01355822">
    <property type="protein sequence ID" value="CAG6717431.1"/>
    <property type="molecule type" value="Transcribed_RNA"/>
</dbReference>
<dbReference type="Gene3D" id="3.30.70.1820">
    <property type="entry name" value="L1 transposable element, RRM domain"/>
    <property type="match status" value="1"/>
</dbReference>
<dbReference type="AlphaFoldDB" id="A0A8D8V9F2"/>
<protein>
    <recommendedName>
        <fullName evidence="3">FP protein C-terminal domain-containing protein</fullName>
    </recommendedName>
</protein>
<reference evidence="4" key="1">
    <citation type="submission" date="2021-05" db="EMBL/GenBank/DDBJ databases">
        <authorList>
            <person name="Alioto T."/>
            <person name="Alioto T."/>
            <person name="Gomez Garrido J."/>
        </authorList>
    </citation>
    <scope>NUCLEOTIDE SEQUENCE</scope>
</reference>
<name>A0A8D8V9F2_9HEMI</name>
<dbReference type="InterPro" id="IPR057251">
    <property type="entry name" value="FP_C"/>
</dbReference>
<feature type="compositionally biased region" description="Acidic residues" evidence="2">
    <location>
        <begin position="67"/>
        <end position="79"/>
    </location>
</feature>
<evidence type="ECO:0000256" key="2">
    <source>
        <dbReference type="SAM" id="MobiDB-lite"/>
    </source>
</evidence>
<feature type="coiled-coil region" evidence="1">
    <location>
        <begin position="118"/>
        <end position="145"/>
    </location>
</feature>
<evidence type="ECO:0000313" key="4">
    <source>
        <dbReference type="EMBL" id="CAG6717431.1"/>
    </source>
</evidence>